<evidence type="ECO:0000256" key="2">
    <source>
        <dbReference type="ARBA" id="ARBA00004245"/>
    </source>
</evidence>
<evidence type="ECO:0000259" key="16">
    <source>
        <dbReference type="PROSITE" id="PS50106"/>
    </source>
</evidence>
<gene>
    <name evidence="17" type="ORF">KP79_PYT13457</name>
</gene>
<dbReference type="GO" id="GO:0005856">
    <property type="term" value="C:cytoskeleton"/>
    <property type="evidence" value="ECO:0007669"/>
    <property type="project" value="UniProtKB-SubCell"/>
</dbReference>
<keyword evidence="12" id="KW-0009">Actin-binding</keyword>
<evidence type="ECO:0000256" key="11">
    <source>
        <dbReference type="ARBA" id="ARBA00023136"/>
    </source>
</evidence>
<feature type="compositionally biased region" description="Polar residues" evidence="14">
    <location>
        <begin position="44"/>
        <end position="66"/>
    </location>
</feature>
<evidence type="ECO:0000259" key="15">
    <source>
        <dbReference type="PROSITE" id="PS50003"/>
    </source>
</evidence>
<dbReference type="CDD" id="cd01258">
    <property type="entry name" value="PHsplit_syntrophin"/>
    <property type="match status" value="1"/>
</dbReference>
<evidence type="ECO:0000256" key="1">
    <source>
        <dbReference type="ARBA" id="ARBA00004184"/>
    </source>
</evidence>
<keyword evidence="10" id="KW-0965">Cell junction</keyword>
<proteinExistence type="inferred from homology"/>
<dbReference type="InterPro" id="IPR011993">
    <property type="entry name" value="PH-like_dom_sf"/>
</dbReference>
<evidence type="ECO:0000313" key="18">
    <source>
        <dbReference type="Proteomes" id="UP000242188"/>
    </source>
</evidence>
<dbReference type="Pfam" id="PF00595">
    <property type="entry name" value="PDZ"/>
    <property type="match status" value="1"/>
</dbReference>
<dbReference type="GO" id="GO:0003779">
    <property type="term" value="F:actin binding"/>
    <property type="evidence" value="ECO:0007669"/>
    <property type="project" value="UniProtKB-KW"/>
</dbReference>
<evidence type="ECO:0000256" key="9">
    <source>
        <dbReference type="ARBA" id="ARBA00022860"/>
    </source>
</evidence>
<dbReference type="GO" id="GO:0012505">
    <property type="term" value="C:endomembrane system"/>
    <property type="evidence" value="ECO:0007669"/>
    <property type="project" value="UniProtKB-SubCell"/>
</dbReference>
<evidence type="ECO:0000256" key="10">
    <source>
        <dbReference type="ARBA" id="ARBA00022949"/>
    </source>
</evidence>
<dbReference type="SMART" id="SM00228">
    <property type="entry name" value="PDZ"/>
    <property type="match status" value="1"/>
</dbReference>
<dbReference type="InterPro" id="IPR001478">
    <property type="entry name" value="PDZ"/>
</dbReference>
<dbReference type="FunFam" id="2.30.42.10:FF:000052">
    <property type="entry name" value="Syntrophin beta 1"/>
    <property type="match status" value="1"/>
</dbReference>
<keyword evidence="6" id="KW-0597">Phosphoprotein</keyword>
<dbReference type="EMBL" id="NEDP02076655">
    <property type="protein sequence ID" value="OWF36249.1"/>
    <property type="molecule type" value="Genomic_DNA"/>
</dbReference>
<dbReference type="InterPro" id="IPR036034">
    <property type="entry name" value="PDZ_sf"/>
</dbReference>
<reference evidence="17 18" key="1">
    <citation type="journal article" date="2017" name="Nat. Ecol. Evol.">
        <title>Scallop genome provides insights into evolution of bilaterian karyotype and development.</title>
        <authorList>
            <person name="Wang S."/>
            <person name="Zhang J."/>
            <person name="Jiao W."/>
            <person name="Li J."/>
            <person name="Xun X."/>
            <person name="Sun Y."/>
            <person name="Guo X."/>
            <person name="Huan P."/>
            <person name="Dong B."/>
            <person name="Zhang L."/>
            <person name="Hu X."/>
            <person name="Sun X."/>
            <person name="Wang J."/>
            <person name="Zhao C."/>
            <person name="Wang Y."/>
            <person name="Wang D."/>
            <person name="Huang X."/>
            <person name="Wang R."/>
            <person name="Lv J."/>
            <person name="Li Y."/>
            <person name="Zhang Z."/>
            <person name="Liu B."/>
            <person name="Lu W."/>
            <person name="Hui Y."/>
            <person name="Liang J."/>
            <person name="Zhou Z."/>
            <person name="Hou R."/>
            <person name="Li X."/>
            <person name="Liu Y."/>
            <person name="Li H."/>
            <person name="Ning X."/>
            <person name="Lin Y."/>
            <person name="Zhao L."/>
            <person name="Xing Q."/>
            <person name="Dou J."/>
            <person name="Li Y."/>
            <person name="Mao J."/>
            <person name="Guo H."/>
            <person name="Dou H."/>
            <person name="Li T."/>
            <person name="Mu C."/>
            <person name="Jiang W."/>
            <person name="Fu Q."/>
            <person name="Fu X."/>
            <person name="Miao Y."/>
            <person name="Liu J."/>
            <person name="Yu Q."/>
            <person name="Li R."/>
            <person name="Liao H."/>
            <person name="Li X."/>
            <person name="Kong Y."/>
            <person name="Jiang Z."/>
            <person name="Chourrout D."/>
            <person name="Li R."/>
            <person name="Bao Z."/>
        </authorList>
    </citation>
    <scope>NUCLEOTIDE SEQUENCE [LARGE SCALE GENOMIC DNA]</scope>
    <source>
        <strain evidence="17 18">PY_sf001</strain>
    </source>
</reference>
<dbReference type="AlphaFoldDB" id="A0A210PIC9"/>
<dbReference type="OrthoDB" id="409749at2759"/>
<protein>
    <submittedName>
        <fullName evidence="17">Beta-1-syntrophin</fullName>
    </submittedName>
</protein>
<dbReference type="SMART" id="SM00233">
    <property type="entry name" value="PH"/>
    <property type="match status" value="2"/>
</dbReference>
<evidence type="ECO:0000256" key="12">
    <source>
        <dbReference type="ARBA" id="ARBA00023203"/>
    </source>
</evidence>
<feature type="region of interest" description="Disordered" evidence="14">
    <location>
        <begin position="464"/>
        <end position="493"/>
    </location>
</feature>
<accession>A0A210PIC9</accession>
<dbReference type="Gene3D" id="2.30.29.30">
    <property type="entry name" value="Pleckstrin-homology domain (PH domain)/Phosphotyrosine-binding domain (PTB)"/>
    <property type="match status" value="1"/>
</dbReference>
<evidence type="ECO:0000256" key="14">
    <source>
        <dbReference type="SAM" id="MobiDB-lite"/>
    </source>
</evidence>
<dbReference type="PANTHER" id="PTHR10554:SF12">
    <property type="entry name" value="IP02644P"/>
    <property type="match status" value="1"/>
</dbReference>
<keyword evidence="8" id="KW-0106">Calcium</keyword>
<dbReference type="SUPFAM" id="SSF50156">
    <property type="entry name" value="PDZ domain-like"/>
    <property type="match status" value="1"/>
</dbReference>
<dbReference type="PANTHER" id="PTHR10554">
    <property type="entry name" value="SYNTROPHIN"/>
    <property type="match status" value="1"/>
</dbReference>
<dbReference type="GO" id="GO:0005198">
    <property type="term" value="F:structural molecule activity"/>
    <property type="evidence" value="ECO:0007669"/>
    <property type="project" value="InterPro"/>
</dbReference>
<dbReference type="PROSITE" id="PS50003">
    <property type="entry name" value="PH_DOMAIN"/>
    <property type="match status" value="1"/>
</dbReference>
<evidence type="ECO:0000256" key="6">
    <source>
        <dbReference type="ARBA" id="ARBA00022553"/>
    </source>
</evidence>
<evidence type="ECO:0000256" key="7">
    <source>
        <dbReference type="ARBA" id="ARBA00022737"/>
    </source>
</evidence>
<dbReference type="GO" id="GO:0016010">
    <property type="term" value="C:dystrophin-associated glycoprotein complex"/>
    <property type="evidence" value="ECO:0007669"/>
    <property type="project" value="TreeGrafter"/>
</dbReference>
<dbReference type="Pfam" id="PF23012">
    <property type="entry name" value="Syntrophin_4th"/>
    <property type="match status" value="1"/>
</dbReference>
<evidence type="ECO:0000256" key="4">
    <source>
        <dbReference type="ARBA" id="ARBA00010798"/>
    </source>
</evidence>
<keyword evidence="9" id="KW-0112">Calmodulin-binding</keyword>
<dbReference type="InterPro" id="IPR055108">
    <property type="entry name" value="Syntrophin_4th"/>
</dbReference>
<dbReference type="GO" id="GO:0070161">
    <property type="term" value="C:anchoring junction"/>
    <property type="evidence" value="ECO:0007669"/>
    <property type="project" value="UniProtKB-SubCell"/>
</dbReference>
<keyword evidence="18" id="KW-1185">Reference proteome</keyword>
<keyword evidence="5" id="KW-0963">Cytoplasm</keyword>
<dbReference type="CDD" id="cd06801">
    <property type="entry name" value="PDZ_syntrophin-like"/>
    <property type="match status" value="1"/>
</dbReference>
<evidence type="ECO:0000256" key="13">
    <source>
        <dbReference type="ARBA" id="ARBA00023212"/>
    </source>
</evidence>
<keyword evidence="13" id="KW-0206">Cytoskeleton</keyword>
<comment type="subcellular location">
    <subcellularLocation>
        <location evidence="3">Cell junction</location>
    </subcellularLocation>
    <subcellularLocation>
        <location evidence="2">Cytoplasm</location>
        <location evidence="2">Cytoskeleton</location>
    </subcellularLocation>
    <subcellularLocation>
        <location evidence="1">Endomembrane system</location>
        <topology evidence="1">Peripheral membrane protein</topology>
    </subcellularLocation>
</comment>
<keyword evidence="7" id="KW-0677">Repeat</keyword>
<evidence type="ECO:0000256" key="8">
    <source>
        <dbReference type="ARBA" id="ARBA00022837"/>
    </source>
</evidence>
<comment type="caution">
    <text evidence="17">The sequence shown here is derived from an EMBL/GenBank/DDBJ whole genome shotgun (WGS) entry which is preliminary data.</text>
</comment>
<feature type="domain" description="PDZ" evidence="16">
    <location>
        <begin position="78"/>
        <end position="161"/>
    </location>
</feature>
<evidence type="ECO:0000256" key="5">
    <source>
        <dbReference type="ARBA" id="ARBA00022490"/>
    </source>
</evidence>
<evidence type="ECO:0000256" key="3">
    <source>
        <dbReference type="ARBA" id="ARBA00004282"/>
    </source>
</evidence>
<dbReference type="Proteomes" id="UP000242188">
    <property type="component" value="Unassembled WGS sequence"/>
</dbReference>
<name>A0A210PIC9_MIZYE</name>
<keyword evidence="11" id="KW-0472">Membrane</keyword>
<comment type="similarity">
    <text evidence="4">Belongs to the syntrophin family.</text>
</comment>
<dbReference type="Pfam" id="PF00169">
    <property type="entry name" value="PH"/>
    <property type="match status" value="1"/>
</dbReference>
<evidence type="ECO:0000313" key="17">
    <source>
        <dbReference type="EMBL" id="OWF36249.1"/>
    </source>
</evidence>
<dbReference type="InterPro" id="IPR001849">
    <property type="entry name" value="PH_domain"/>
</dbReference>
<dbReference type="STRING" id="6573.A0A210PIC9"/>
<sequence>MVVKMAAGLPRSGLFEVYIRQQWCKVFVTLNEDSLTLALDENPENQSSVTNNTDTARTNGSTTNQEKLPESITGQKRLVRVVKEEQNGLGISIKGGKENKMPILISKIFKGMAADKTEKLYVGDAIMSVNGEDLREATHDDAVKALKKAKKVVEIEVKYIREVSPYIRKSSALNELGWGSQEAQRDAAKANWTESKAIPLRLCYLCRNLSMSDPEKRTLELHSPDGKSSCILRFPDLATASDWFSAIHSNVNLLMSQCIVEANHVMSSAPNSREVRHIGWLSEQLLNEQGNPTWKPVFIALTDKDALLYDTAPWSKEEWATPFQSHPLLATRLVHSNNHATPQTGSEIMTFGTRTGTRNGVEIHVFRVETQRDLAYWSRAFVQGSHGAAALIKEVTCAVGWQGQECKLTLHYDQGFALTSAKPRDSSEKVNVLWSYPYDKLRMSADDGQRLMWLDFGEEGEQELRDRSTMSLPAFSETTEPESLTAPLTAPLD</sequence>
<feature type="domain" description="PH" evidence="15">
    <location>
        <begin position="274"/>
        <end position="386"/>
    </location>
</feature>
<dbReference type="SUPFAM" id="SSF50729">
    <property type="entry name" value="PH domain-like"/>
    <property type="match status" value="1"/>
</dbReference>
<dbReference type="InterPro" id="IPR041428">
    <property type="entry name" value="PHsplit_syntrophin"/>
</dbReference>
<organism evidence="17 18">
    <name type="scientific">Mizuhopecten yessoensis</name>
    <name type="common">Japanese scallop</name>
    <name type="synonym">Patinopecten yessoensis</name>
    <dbReference type="NCBI Taxonomy" id="6573"/>
    <lineage>
        <taxon>Eukaryota</taxon>
        <taxon>Metazoa</taxon>
        <taxon>Spiralia</taxon>
        <taxon>Lophotrochozoa</taxon>
        <taxon>Mollusca</taxon>
        <taxon>Bivalvia</taxon>
        <taxon>Autobranchia</taxon>
        <taxon>Pteriomorphia</taxon>
        <taxon>Pectinida</taxon>
        <taxon>Pectinoidea</taxon>
        <taxon>Pectinidae</taxon>
        <taxon>Mizuhopecten</taxon>
    </lineage>
</organism>
<dbReference type="Gene3D" id="2.30.42.10">
    <property type="match status" value="1"/>
</dbReference>
<dbReference type="InterPro" id="IPR015482">
    <property type="entry name" value="Syntrophin"/>
</dbReference>
<feature type="region of interest" description="Disordered" evidence="14">
    <location>
        <begin position="39"/>
        <end position="70"/>
    </location>
</feature>
<dbReference type="PROSITE" id="PS50106">
    <property type="entry name" value="PDZ"/>
    <property type="match status" value="1"/>
</dbReference>
<dbReference type="Pfam" id="PF18012">
    <property type="entry name" value="PH_17"/>
    <property type="match status" value="1"/>
</dbReference>
<dbReference type="GO" id="GO:0005516">
    <property type="term" value="F:calmodulin binding"/>
    <property type="evidence" value="ECO:0007669"/>
    <property type="project" value="UniProtKB-KW"/>
</dbReference>